<feature type="coiled-coil region" evidence="1">
    <location>
        <begin position="83"/>
        <end position="117"/>
    </location>
</feature>
<proteinExistence type="predicted"/>
<dbReference type="SUPFAM" id="SSF57997">
    <property type="entry name" value="Tropomyosin"/>
    <property type="match status" value="1"/>
</dbReference>
<accession>A0AAU7L0K7</accession>
<dbReference type="Gene3D" id="1.10.287.1490">
    <property type="match status" value="1"/>
</dbReference>
<protein>
    <submittedName>
        <fullName evidence="2">VP3 protein</fullName>
    </submittedName>
</protein>
<evidence type="ECO:0000256" key="1">
    <source>
        <dbReference type="SAM" id="Coils"/>
    </source>
</evidence>
<reference evidence="2" key="1">
    <citation type="journal article" date="2024" name="J. Invertebr. Pathol.">
        <title>RNA virus diversity and prevalence in field and laboratory populations of melon fly throughout its distribution.</title>
        <authorList>
            <person name="Kumar Pradhan S."/>
            <person name="Morrow J.L."/>
            <person name="Sharpe S.R."/>
            <person name="Karuppannasamy A."/>
            <person name="Ramasamy E."/>
            <person name="Bynakal S."/>
            <person name="Maligeppagol M."/>
            <person name="Ramasamy A."/>
            <person name="Riegler M."/>
        </authorList>
    </citation>
    <scope>NUCLEOTIDE SEQUENCE</scope>
    <source>
        <strain evidence="2">ZcNV2</strain>
    </source>
</reference>
<dbReference type="EMBL" id="PP626167">
    <property type="protein sequence ID" value="XBO77550.1"/>
    <property type="molecule type" value="Genomic_RNA"/>
</dbReference>
<keyword evidence="1" id="KW-0175">Coiled coil</keyword>
<name>A0AAU7L0K7_9VIRU</name>
<organism evidence="2">
    <name type="scientific">Zeugodacus cucurbitae nora virus 2</name>
    <dbReference type="NCBI Taxonomy" id="3159468"/>
    <lineage>
        <taxon>Viruses</taxon>
        <taxon>Riboviria</taxon>
        <taxon>Orthornavirae</taxon>
        <taxon>Pisuviricota</taxon>
        <taxon>Pisoniviricetes</taxon>
        <taxon>Picornavirales</taxon>
        <taxon>Noraviridae</taxon>
    </lineage>
</organism>
<sequence length="301" mass="33483">MIAIMSLKEEIFEQNSTLFHVLDENEVTEIGKFSAQLTSLEKEVGANKLQLDGLAKVVDQNQARTEQQFVQQNTLVQGLRVDVDRVEASLSSLDEAVENVQGDVDDLEERVESTVDDINTRIDHVNSLLSEVKSDVNSLKETTSELKMTIAQLTTKVDTMQAKIDGLQAGLTNVVNELVVTQENVSTLEKVTLTGDRALKGKHKLYFLDEYGRGCWTEVQVDDSWLIYGVRYQGTFTDTSYPGSEGWLSGNYDFMFYITSNQPGPPSGTAPVCSGQWMYWKIATRGGAFDSSIAGKVFMYT</sequence>
<reference evidence="2" key="2">
    <citation type="submission" date="2024-04" db="EMBL/GenBank/DDBJ databases">
        <authorList>
            <person name="Kumar Pradhan S."/>
            <person name="Morrow J.L."/>
            <person name="Sharpe S.R."/>
            <person name="Karupannasamy A."/>
            <person name="Bynakal S."/>
            <person name="Ramasamy A."/>
            <person name="Riegler M."/>
        </authorList>
    </citation>
    <scope>NUCLEOTIDE SEQUENCE</scope>
    <source>
        <strain evidence="2">ZcNV2</strain>
    </source>
</reference>
<evidence type="ECO:0000313" key="2">
    <source>
        <dbReference type="EMBL" id="XBO77550.1"/>
    </source>
</evidence>